<accession>A0A8H6VQ95</accession>
<gene>
    <name evidence="1" type="ORF">MIND_01347500</name>
</gene>
<dbReference type="RefSeq" id="XP_037213468.1">
    <property type="nucleotide sequence ID" value="XM_037369912.1"/>
</dbReference>
<name>A0A8H6VQ95_9AGAR</name>
<dbReference type="OrthoDB" id="3034762at2759"/>
<comment type="caution">
    <text evidence="1">The sequence shown here is derived from an EMBL/GenBank/DDBJ whole genome shotgun (WGS) entry which is preliminary data.</text>
</comment>
<proteinExistence type="predicted"/>
<dbReference type="GeneID" id="59352428"/>
<dbReference type="AlphaFoldDB" id="A0A8H6VQ95"/>
<reference evidence="1" key="1">
    <citation type="submission" date="2020-05" db="EMBL/GenBank/DDBJ databases">
        <title>Mycena genomes resolve the evolution of fungal bioluminescence.</title>
        <authorList>
            <person name="Tsai I.J."/>
        </authorList>
    </citation>
    <scope>NUCLEOTIDE SEQUENCE</scope>
    <source>
        <strain evidence="1">171206Taipei</strain>
    </source>
</reference>
<dbReference type="Proteomes" id="UP000636479">
    <property type="component" value="Unassembled WGS sequence"/>
</dbReference>
<dbReference type="EMBL" id="JACAZF010000016">
    <property type="protein sequence ID" value="KAF7289739.1"/>
    <property type="molecule type" value="Genomic_DNA"/>
</dbReference>
<sequence>MPPRRKATAVTYVLPDLPPPIPGQTSTLASVIHQYNDIRSDGSITLSAATHQLPTLGSIATVVPDTHDTIAGLSSEHLVYELELDVGGSAREMRDSDDPLRQWAEYHRDDFLSELLRHEGRRETPILFMSPMYVRVSDSIIPLP</sequence>
<organism evidence="1 2">
    <name type="scientific">Mycena indigotica</name>
    <dbReference type="NCBI Taxonomy" id="2126181"/>
    <lineage>
        <taxon>Eukaryota</taxon>
        <taxon>Fungi</taxon>
        <taxon>Dikarya</taxon>
        <taxon>Basidiomycota</taxon>
        <taxon>Agaricomycotina</taxon>
        <taxon>Agaricomycetes</taxon>
        <taxon>Agaricomycetidae</taxon>
        <taxon>Agaricales</taxon>
        <taxon>Marasmiineae</taxon>
        <taxon>Mycenaceae</taxon>
        <taxon>Mycena</taxon>
    </lineage>
</organism>
<evidence type="ECO:0000313" key="2">
    <source>
        <dbReference type="Proteomes" id="UP000636479"/>
    </source>
</evidence>
<keyword evidence="2" id="KW-1185">Reference proteome</keyword>
<evidence type="ECO:0000313" key="1">
    <source>
        <dbReference type="EMBL" id="KAF7289739.1"/>
    </source>
</evidence>
<protein>
    <submittedName>
        <fullName evidence="1">Uncharacterized protein</fullName>
    </submittedName>
</protein>